<accession>A0A3A9JX71</accession>
<reference evidence="1 2" key="1">
    <citation type="submission" date="2017-10" db="EMBL/GenBank/DDBJ databases">
        <title>Bacillus sp. nov., a halophilic bacterium isolated from a Keqin Lake.</title>
        <authorList>
            <person name="Wang H."/>
        </authorList>
    </citation>
    <scope>NUCLEOTIDE SEQUENCE [LARGE SCALE GENOMIC DNA]</scope>
    <source>
        <strain evidence="1 2">KCTC 13187</strain>
    </source>
</reference>
<name>A0A3A9JX71_9BACI</name>
<comment type="caution">
    <text evidence="1">The sequence shown here is derived from an EMBL/GenBank/DDBJ whole genome shotgun (WGS) entry which is preliminary data.</text>
</comment>
<gene>
    <name evidence="1" type="ORF">CR203_24025</name>
</gene>
<dbReference type="Proteomes" id="UP000281498">
    <property type="component" value="Unassembled WGS sequence"/>
</dbReference>
<evidence type="ECO:0000313" key="1">
    <source>
        <dbReference type="EMBL" id="RKL64859.1"/>
    </source>
</evidence>
<dbReference type="AlphaFoldDB" id="A0A3A9JX71"/>
<dbReference type="OrthoDB" id="9930355at2"/>
<protein>
    <recommendedName>
        <fullName evidence="3">SIR2-like domain-containing protein</fullName>
    </recommendedName>
</protein>
<proteinExistence type="predicted"/>
<keyword evidence="2" id="KW-1185">Reference proteome</keyword>
<evidence type="ECO:0000313" key="2">
    <source>
        <dbReference type="Proteomes" id="UP000281498"/>
    </source>
</evidence>
<dbReference type="RefSeq" id="WP_110937837.1">
    <property type="nucleotide sequence ID" value="NZ_KZ614147.1"/>
</dbReference>
<evidence type="ECO:0008006" key="3">
    <source>
        <dbReference type="Google" id="ProtNLM"/>
    </source>
</evidence>
<dbReference type="EMBL" id="PDOE01000032">
    <property type="protein sequence ID" value="RKL64859.1"/>
    <property type="molecule type" value="Genomic_DNA"/>
</dbReference>
<organism evidence="1 2">
    <name type="scientific">Salipaludibacillus neizhouensis</name>
    <dbReference type="NCBI Taxonomy" id="885475"/>
    <lineage>
        <taxon>Bacteria</taxon>
        <taxon>Bacillati</taxon>
        <taxon>Bacillota</taxon>
        <taxon>Bacilli</taxon>
        <taxon>Bacillales</taxon>
        <taxon>Bacillaceae</taxon>
    </lineage>
</organism>
<sequence>MLTEYQWIKDSIGKEDGGNLLLEWLDNARNHDESVLFICGAGLSMTGATPAPSGWHVGEAYENYLRTKGIDIPSEKSGDISKLYEYFCYPEVKGIKVFSNEKHNEFIDAITSRNHLFRFSGRPNFQHHSLLNEVLEAKGNIRIYSLNLDEFFDVASIFSENGPHNLVVNGANLKEEPISNRIFRDWKILAAHGKNIKNEQSVWSENILVNSMDDEVPKHLLAEKQIITKAIECIKQGPYFEKVIFVGVAAPLTYLINDLKEKLTENFQWAWFNPFKPPQEWLINSDLEKTFNETNGVWVETGLTECLWNAHSTFYQRWLSTSCNENITDIPLLQKYSNESHKKTLVESIYRARRIYDKGLQSFVENKKNPEFLSEISDSRDVYSYPQMLTGNRYEDSNLGESLHKLFLSRIELSRSPSENFPELTVANKISDSAPISAHIFKFNSLVPENEVAIGIARTFDGVFINSNHRHIIIIDVQLYNIENLIRAVETEVTRRFPSDYKYIDVTTADQLDMYLDSHDFSLPPERARRP</sequence>